<dbReference type="InterPro" id="IPR006634">
    <property type="entry name" value="TLC-dom"/>
</dbReference>
<dbReference type="GO" id="GO:0050291">
    <property type="term" value="F:sphingosine N-acyltransferase activity"/>
    <property type="evidence" value="ECO:0007669"/>
    <property type="project" value="InterPro"/>
</dbReference>
<evidence type="ECO:0000256" key="13">
    <source>
        <dbReference type="PROSITE-ProRule" id="PRU00205"/>
    </source>
</evidence>
<dbReference type="GO" id="GO:0005634">
    <property type="term" value="C:nucleus"/>
    <property type="evidence" value="ECO:0007669"/>
    <property type="project" value="UniProtKB-SubCell"/>
</dbReference>
<keyword evidence="7" id="KW-0256">Endoplasmic reticulum</keyword>
<evidence type="ECO:0000256" key="14">
    <source>
        <dbReference type="RuleBase" id="RU000682"/>
    </source>
</evidence>
<comment type="catalytic activity">
    <reaction evidence="11">
        <text>sphinganine + octadecanoyl-CoA = N-(octadecanoyl)-sphinganine + CoA + H(+)</text>
        <dbReference type="Rhea" id="RHEA:36547"/>
        <dbReference type="ChEBI" id="CHEBI:15378"/>
        <dbReference type="ChEBI" id="CHEBI:57287"/>
        <dbReference type="ChEBI" id="CHEBI:57394"/>
        <dbReference type="ChEBI" id="CHEBI:57817"/>
        <dbReference type="ChEBI" id="CHEBI:67033"/>
    </reaction>
    <physiologicalReaction direction="left-to-right" evidence="11">
        <dbReference type="Rhea" id="RHEA:36548"/>
    </physiologicalReaction>
</comment>
<comment type="pathway">
    <text evidence="2">Lipid metabolism; sphingolipid metabolism.</text>
</comment>
<evidence type="ECO:0000256" key="4">
    <source>
        <dbReference type="ARBA" id="ARBA00022516"/>
    </source>
</evidence>
<dbReference type="SUPFAM" id="SSF46689">
    <property type="entry name" value="Homeodomain-like"/>
    <property type="match status" value="1"/>
</dbReference>
<dbReference type="Proteomes" id="UP000694553">
    <property type="component" value="Unassembled WGS sequence"/>
</dbReference>
<dbReference type="GO" id="GO:0005789">
    <property type="term" value="C:endoplasmic reticulum membrane"/>
    <property type="evidence" value="ECO:0007669"/>
    <property type="project" value="UniProtKB-SubCell"/>
</dbReference>
<dbReference type="InterPro" id="IPR009057">
    <property type="entry name" value="Homeodomain-like_sf"/>
</dbReference>
<evidence type="ECO:0000256" key="3">
    <source>
        <dbReference type="ARBA" id="ARBA00004991"/>
    </source>
</evidence>
<name>A0A8C3E2K2_CORMO</name>
<dbReference type="Pfam" id="PF00046">
    <property type="entry name" value="Homeodomain"/>
    <property type="match status" value="1"/>
</dbReference>
<evidence type="ECO:0000256" key="6">
    <source>
        <dbReference type="ARBA" id="ARBA00022692"/>
    </source>
</evidence>
<dbReference type="Ensembl" id="ENSCMUT00000015531.2">
    <property type="protein sequence ID" value="ENSCMUP00000014468.1"/>
    <property type="gene ID" value="ENSCMUG00000009037.2"/>
</dbReference>
<dbReference type="InterPro" id="IPR016439">
    <property type="entry name" value="Lag1/Lac1-like"/>
</dbReference>
<evidence type="ECO:0000256" key="8">
    <source>
        <dbReference type="ARBA" id="ARBA00022989"/>
    </source>
</evidence>
<dbReference type="Pfam" id="PF03798">
    <property type="entry name" value="TRAM_LAG1_CLN8"/>
    <property type="match status" value="1"/>
</dbReference>
<evidence type="ECO:0000256" key="10">
    <source>
        <dbReference type="ARBA" id="ARBA00023136"/>
    </source>
</evidence>
<evidence type="ECO:0000256" key="1">
    <source>
        <dbReference type="ARBA" id="ARBA00004477"/>
    </source>
</evidence>
<keyword evidence="8" id="KW-1133">Transmembrane helix</keyword>
<keyword evidence="12 14" id="KW-0371">Homeobox</keyword>
<sequence>MGVSEGFWHHEYWLPPGAIWEDLKESADVHYPQPQHLLLCIPGALLLIFVRFIFERTVALPLGRALGVSDKQRPKVQTNVTLEGFYILLGKTPKKEELVSLAKKSDLPVRNVETWFRHRRAQDHPRLMKKFCEASWRFTFYFTSFFSGLALLYDKPWFWDHTVCWLKFPQQPLSPILGSFYLLELSFYCSLVATLPFDVKRKDFKEQIIHHIATITLIFVSYCANMIRFGMIVMLVHDASDYILELAKILHYLKWKRVCETVFNVFAVVFIISRLVIFPLTVYYYFVTKVSLFPISCLISAFLMILQLLHIFWSYVIIQMIFNVILRGEESRREAGLPHKAQELLKAYAGSCMDNEDQSRSSLLACRCVLVTWEPSTDLSPHCLITSQKDKMPEVTLKRVTGAKERIWQRTKNNTGLAAKHQDPGSL</sequence>
<dbReference type="PANTHER" id="PTHR12560:SF6">
    <property type="entry name" value="CERAMIDE SYNTHASE 4"/>
    <property type="match status" value="1"/>
</dbReference>
<proteinExistence type="predicted"/>
<keyword evidence="4" id="KW-0444">Lipid biosynthesis</keyword>
<dbReference type="FunFam" id="1.10.10.60:FF:000020">
    <property type="entry name" value="Ceramide synthase 5"/>
    <property type="match status" value="1"/>
</dbReference>
<protein>
    <submittedName>
        <fullName evidence="15">Uncharacterized protein</fullName>
    </submittedName>
</protein>
<evidence type="ECO:0000256" key="9">
    <source>
        <dbReference type="ARBA" id="ARBA00023098"/>
    </source>
</evidence>
<comment type="pathway">
    <text evidence="3">Sphingolipid metabolism.</text>
</comment>
<comment type="subcellular location">
    <subcellularLocation>
        <location evidence="1">Endoplasmic reticulum membrane</location>
        <topology evidence="1">Multi-pass membrane protein</topology>
    </subcellularLocation>
    <subcellularLocation>
        <location evidence="12 14">Nucleus</location>
    </subcellularLocation>
</comment>
<dbReference type="Gene3D" id="1.10.10.60">
    <property type="entry name" value="Homeodomain-like"/>
    <property type="match status" value="1"/>
</dbReference>
<keyword evidence="10 13" id="KW-0472">Membrane</keyword>
<evidence type="ECO:0000256" key="7">
    <source>
        <dbReference type="ARBA" id="ARBA00022824"/>
    </source>
</evidence>
<gene>
    <name evidence="15" type="primary">LOC116436069</name>
</gene>
<dbReference type="GO" id="GO:0046513">
    <property type="term" value="P:ceramide biosynthetic process"/>
    <property type="evidence" value="ECO:0007669"/>
    <property type="project" value="InterPro"/>
</dbReference>
<dbReference type="AlphaFoldDB" id="A0A8C3E2K2"/>
<keyword evidence="6 13" id="KW-0812">Transmembrane</keyword>
<dbReference type="OMA" id="NINSRMP"/>
<dbReference type="PROSITE" id="PS50922">
    <property type="entry name" value="TLC"/>
    <property type="match status" value="1"/>
</dbReference>
<accession>A0A8C3E2K2</accession>
<dbReference type="PANTHER" id="PTHR12560">
    <property type="entry name" value="LONGEVITY ASSURANCE FACTOR 1 LAG1"/>
    <property type="match status" value="1"/>
</dbReference>
<reference evidence="15" key="2">
    <citation type="submission" date="2025-08" db="UniProtKB">
        <authorList>
            <consortium name="Ensembl"/>
        </authorList>
    </citation>
    <scope>IDENTIFICATION</scope>
</reference>
<evidence type="ECO:0000313" key="15">
    <source>
        <dbReference type="Ensembl" id="ENSCMUP00000014468.1"/>
    </source>
</evidence>
<organism evidence="15 16">
    <name type="scientific">Corvus moneduloides</name>
    <name type="common">New Caledonian crow</name>
    <dbReference type="NCBI Taxonomy" id="1196302"/>
    <lineage>
        <taxon>Eukaryota</taxon>
        <taxon>Metazoa</taxon>
        <taxon>Chordata</taxon>
        <taxon>Craniata</taxon>
        <taxon>Vertebrata</taxon>
        <taxon>Euteleostomi</taxon>
        <taxon>Archelosauria</taxon>
        <taxon>Archosauria</taxon>
        <taxon>Dinosauria</taxon>
        <taxon>Saurischia</taxon>
        <taxon>Theropoda</taxon>
        <taxon>Coelurosauria</taxon>
        <taxon>Aves</taxon>
        <taxon>Neognathae</taxon>
        <taxon>Neoaves</taxon>
        <taxon>Telluraves</taxon>
        <taxon>Australaves</taxon>
        <taxon>Passeriformes</taxon>
        <taxon>Corvoidea</taxon>
        <taxon>Corvidae</taxon>
        <taxon>Corvus</taxon>
    </lineage>
</organism>
<evidence type="ECO:0000256" key="5">
    <source>
        <dbReference type="ARBA" id="ARBA00022679"/>
    </source>
</evidence>
<dbReference type="GO" id="GO:0003677">
    <property type="term" value="F:DNA binding"/>
    <property type="evidence" value="ECO:0007669"/>
    <property type="project" value="UniProtKB-UniRule"/>
</dbReference>
<keyword evidence="5" id="KW-0808">Transferase</keyword>
<evidence type="ECO:0000256" key="11">
    <source>
        <dbReference type="ARBA" id="ARBA00049036"/>
    </source>
</evidence>
<dbReference type="CDD" id="cd00086">
    <property type="entry name" value="homeodomain"/>
    <property type="match status" value="1"/>
</dbReference>
<dbReference type="UniPathway" id="UPA00222"/>
<evidence type="ECO:0000313" key="16">
    <source>
        <dbReference type="Proteomes" id="UP000694553"/>
    </source>
</evidence>
<dbReference type="SMART" id="SM00724">
    <property type="entry name" value="TLC"/>
    <property type="match status" value="1"/>
</dbReference>
<keyword evidence="12 14" id="KW-0238">DNA-binding</keyword>
<dbReference type="InterPro" id="IPR001356">
    <property type="entry name" value="HD"/>
</dbReference>
<keyword evidence="16" id="KW-1185">Reference proteome</keyword>
<reference evidence="15" key="3">
    <citation type="submission" date="2025-09" db="UniProtKB">
        <authorList>
            <consortium name="Ensembl"/>
        </authorList>
    </citation>
    <scope>IDENTIFICATION</scope>
</reference>
<evidence type="ECO:0000256" key="2">
    <source>
        <dbReference type="ARBA" id="ARBA00004760"/>
    </source>
</evidence>
<keyword evidence="9" id="KW-0443">Lipid metabolism</keyword>
<dbReference type="PROSITE" id="PS50071">
    <property type="entry name" value="HOMEOBOX_2"/>
    <property type="match status" value="1"/>
</dbReference>
<feature type="DNA-binding region" description="Homeobox" evidence="12">
    <location>
        <begin position="84"/>
        <end position="127"/>
    </location>
</feature>
<evidence type="ECO:0000256" key="12">
    <source>
        <dbReference type="PROSITE-ProRule" id="PRU00108"/>
    </source>
</evidence>
<keyword evidence="12 14" id="KW-0539">Nucleus</keyword>
<reference evidence="16" key="1">
    <citation type="submission" date="2019-10" db="EMBL/GenBank/DDBJ databases">
        <title>Corvus moneduloides (New Caledonian crow) genome, bCorMon1, primary haplotype.</title>
        <authorList>
            <person name="Rutz C."/>
            <person name="Fungtammasan C."/>
            <person name="Mountcastle J."/>
            <person name="Formenti G."/>
            <person name="Chow W."/>
            <person name="Howe K."/>
            <person name="Steele M.P."/>
            <person name="Fernandes J."/>
            <person name="Gilbert M.T.P."/>
            <person name="Fedrigo O."/>
            <person name="Jarvis E.D."/>
            <person name="Gemmell N."/>
        </authorList>
    </citation>
    <scope>NUCLEOTIDE SEQUENCE [LARGE SCALE GENOMIC DNA]</scope>
</reference>